<dbReference type="AlphaFoldDB" id="F0XS48"/>
<feature type="region of interest" description="Disordered" evidence="1">
    <location>
        <begin position="21"/>
        <end position="58"/>
    </location>
</feature>
<evidence type="ECO:0000313" key="2">
    <source>
        <dbReference type="EMBL" id="EFW99564.1"/>
    </source>
</evidence>
<keyword evidence="3" id="KW-1185">Reference proteome</keyword>
<evidence type="ECO:0000256" key="1">
    <source>
        <dbReference type="SAM" id="MobiDB-lite"/>
    </source>
</evidence>
<dbReference type="Proteomes" id="UP000007796">
    <property type="component" value="Unassembled WGS sequence"/>
</dbReference>
<feature type="compositionally biased region" description="Low complexity" evidence="1">
    <location>
        <begin position="35"/>
        <end position="51"/>
    </location>
</feature>
<gene>
    <name evidence="2" type="ORF">CMQ_7932</name>
</gene>
<organism evidence="3">
    <name type="scientific">Grosmannia clavigera (strain kw1407 / UAMH 11150)</name>
    <name type="common">Blue stain fungus</name>
    <name type="synonym">Graphiocladiella clavigera</name>
    <dbReference type="NCBI Taxonomy" id="655863"/>
    <lineage>
        <taxon>Eukaryota</taxon>
        <taxon>Fungi</taxon>
        <taxon>Dikarya</taxon>
        <taxon>Ascomycota</taxon>
        <taxon>Pezizomycotina</taxon>
        <taxon>Sordariomycetes</taxon>
        <taxon>Sordariomycetidae</taxon>
        <taxon>Ophiostomatales</taxon>
        <taxon>Ophiostomataceae</taxon>
        <taxon>Leptographium</taxon>
    </lineage>
</organism>
<proteinExistence type="predicted"/>
<accession>F0XS48</accession>
<dbReference type="EMBL" id="GL629990">
    <property type="protein sequence ID" value="EFW99564.1"/>
    <property type="molecule type" value="Genomic_DNA"/>
</dbReference>
<sequence length="72" mass="7738">MTSPALCRQLQKSMAQALPRSAFVEATRKPKNSRATASATKSGSMSSSLNSQNYTNDNEPHAILVTALKKDV</sequence>
<dbReference type="RefSeq" id="XP_014169047.1">
    <property type="nucleotide sequence ID" value="XM_014313572.1"/>
</dbReference>
<reference evidence="2 3" key="1">
    <citation type="journal article" date="2011" name="Proc. Natl. Acad. Sci. U.S.A.">
        <title>Genome and transcriptome analyses of the mountain pine beetle-fungal symbiont Grosmannia clavigera, a lodgepole pine pathogen.</title>
        <authorList>
            <person name="DiGuistini S."/>
            <person name="Wang Y."/>
            <person name="Liao N.Y."/>
            <person name="Taylor G."/>
            <person name="Tanguay P."/>
            <person name="Feau N."/>
            <person name="Henrissat B."/>
            <person name="Chan S.K."/>
            <person name="Hesse-Orce U."/>
            <person name="Alamouti S.M."/>
            <person name="Tsui C.K.M."/>
            <person name="Docking R.T."/>
            <person name="Levasseur A."/>
            <person name="Haridas S."/>
            <person name="Robertson G."/>
            <person name="Birol I."/>
            <person name="Holt R.A."/>
            <person name="Marra M.A."/>
            <person name="Hamelin R.C."/>
            <person name="Hirst M."/>
            <person name="Jones S.J.M."/>
            <person name="Bohlmann J."/>
            <person name="Breuil C."/>
        </authorList>
    </citation>
    <scope>NUCLEOTIDE SEQUENCE [LARGE SCALE GENOMIC DNA]</scope>
    <source>
        <strain evidence="3">kw1407 / UAMH 11150</strain>
    </source>
</reference>
<evidence type="ECO:0000313" key="3">
    <source>
        <dbReference type="Proteomes" id="UP000007796"/>
    </source>
</evidence>
<dbReference type="GeneID" id="25981531"/>
<dbReference type="InParanoid" id="F0XS48"/>
<dbReference type="HOGENOM" id="CLU_2722482_0_0_1"/>
<name>F0XS48_GROCL</name>
<protein>
    <submittedName>
        <fullName evidence="2">Uncharacterized protein</fullName>
    </submittedName>
</protein>